<accession>A0A172QX19</accession>
<dbReference type="STRING" id="1652495.ccrud_03275"/>
<organism evidence="1 2">
    <name type="scientific">Corynebacterium crudilactis</name>
    <dbReference type="NCBI Taxonomy" id="1652495"/>
    <lineage>
        <taxon>Bacteria</taxon>
        <taxon>Bacillati</taxon>
        <taxon>Actinomycetota</taxon>
        <taxon>Actinomycetes</taxon>
        <taxon>Mycobacteriales</taxon>
        <taxon>Corynebacteriaceae</taxon>
        <taxon>Corynebacterium</taxon>
    </lineage>
</organism>
<protein>
    <submittedName>
        <fullName evidence="1">Uncharacterized protein</fullName>
    </submittedName>
</protein>
<sequence length="274" mass="30233">MQTTTKETSISNDIDFNAARETTLTALGFLNYLDEEQRAALLGDGLDISTLSWANQVTALRVLESLFNENAFQLVAAVIQHVAQEPGDNLHHFLKFSPEPSTEHSWEMTLEGPTVEIKAKFDPDGQISFEDSRVGLTSAQVASISETLDLSYTESPIKKSAEQLLVSLNDIQQSALRGSGLRGSQLNDEQKRLFIQMTTNWIAPAGGDSGSVQQEDITDTINDTYIIWDEKPDGSTFFQVKGPEVVYKYEETLPEGEELSALGVPNIQTSFQIP</sequence>
<name>A0A172QX19_9CORY</name>
<evidence type="ECO:0000313" key="1">
    <source>
        <dbReference type="EMBL" id="ANE05255.1"/>
    </source>
</evidence>
<dbReference type="KEGG" id="ccjz:ccrud_03275"/>
<dbReference type="AlphaFoldDB" id="A0A172QX19"/>
<proteinExistence type="predicted"/>
<reference evidence="1 2" key="1">
    <citation type="submission" date="2016-05" db="EMBL/GenBank/DDBJ databases">
        <title>Complete genome sequence of Corynebacterium crudilactis, a new Corynebacterium species isolated from raw cow's milk.</title>
        <authorList>
            <person name="Christian R."/>
            <person name="Zimmermann J."/>
            <person name="Lipski A."/>
            <person name="Kalinowski J."/>
        </authorList>
    </citation>
    <scope>NUCLEOTIDE SEQUENCE [LARGE SCALE GENOMIC DNA]</scope>
    <source>
        <strain evidence="1 2">JZ16</strain>
    </source>
</reference>
<dbReference type="OrthoDB" id="4401180at2"/>
<keyword evidence="2" id="KW-1185">Reference proteome</keyword>
<gene>
    <name evidence="1" type="ORF">ccrud_03275</name>
</gene>
<dbReference type="EMBL" id="CP015622">
    <property type="protein sequence ID" value="ANE05255.1"/>
    <property type="molecule type" value="Genomic_DNA"/>
</dbReference>
<dbReference type="Proteomes" id="UP000076929">
    <property type="component" value="Chromosome"/>
</dbReference>
<evidence type="ECO:0000313" key="2">
    <source>
        <dbReference type="Proteomes" id="UP000076929"/>
    </source>
</evidence>